<sequence length="368" mass="40350">MTVASSLLLRLSTGALRCMSSTHQQVVPFMEPLHVLGGGNIGMLFAASIRAAFPSYPICLLLREHHRSRIDPEDNNVIVCLMGSGRSSRPRLVPVPAQIIGDKSLSQRPIRNLLITTKAYSAVDAVKDVHNRLDVASGASIVVLCNGALAVKDELELMKSVSPDDKINLTLATTTHGAYQVEGVSDMFRFIHTGKGATFVEDHPTLSQLFDQSGLNSKSITQEEMTIMLWQKLAANCAINPLTALCDCENGMLLDKEQQLAQATKKLPNIYQIIQEVALVAQFTLGKNSSQEAAPLDFESLSAFVHKVINDTAHNRSSMLQDVTRRQKTEVDYLNGFVVEKGRATGVDATANEDLCRRMKALWRSYAL</sequence>
<dbReference type="InterPro" id="IPR050838">
    <property type="entry name" value="Ketopantoate_reductase"/>
</dbReference>
<keyword evidence="3" id="KW-0521">NADP</keyword>
<evidence type="ECO:0000259" key="6">
    <source>
        <dbReference type="Pfam" id="PF02558"/>
    </source>
</evidence>
<feature type="domain" description="Ketopantoate reductase C-terminal" evidence="7">
    <location>
        <begin position="228"/>
        <end position="361"/>
    </location>
</feature>
<dbReference type="InterPro" id="IPR003710">
    <property type="entry name" value="ApbA"/>
</dbReference>
<dbReference type="GO" id="GO:0008677">
    <property type="term" value="F:2-dehydropantoate 2-reductase activity"/>
    <property type="evidence" value="ECO:0007669"/>
    <property type="project" value="UniProtKB-EC"/>
</dbReference>
<dbReference type="AlphaFoldDB" id="A0A9N8E9C8"/>
<dbReference type="InterPro" id="IPR008927">
    <property type="entry name" value="6-PGluconate_DH-like_C_sf"/>
</dbReference>
<dbReference type="GO" id="GO:0005737">
    <property type="term" value="C:cytoplasm"/>
    <property type="evidence" value="ECO:0007669"/>
    <property type="project" value="TreeGrafter"/>
</dbReference>
<name>A0A9N8E9C8_9STRA</name>
<keyword evidence="9" id="KW-1185">Reference proteome</keyword>
<dbReference type="OrthoDB" id="46571at2759"/>
<dbReference type="InterPro" id="IPR036291">
    <property type="entry name" value="NAD(P)-bd_dom_sf"/>
</dbReference>
<dbReference type="GO" id="GO:0015940">
    <property type="term" value="P:pantothenate biosynthetic process"/>
    <property type="evidence" value="ECO:0007669"/>
    <property type="project" value="InterPro"/>
</dbReference>
<dbReference type="Gene3D" id="3.40.50.720">
    <property type="entry name" value="NAD(P)-binding Rossmann-like Domain"/>
    <property type="match status" value="1"/>
</dbReference>
<dbReference type="SUPFAM" id="SSF51735">
    <property type="entry name" value="NAD(P)-binding Rossmann-fold domains"/>
    <property type="match status" value="1"/>
</dbReference>
<evidence type="ECO:0000256" key="2">
    <source>
        <dbReference type="ARBA" id="ARBA00013014"/>
    </source>
</evidence>
<dbReference type="EC" id="1.1.1.169" evidence="2"/>
<organism evidence="8 9">
    <name type="scientific">Seminavis robusta</name>
    <dbReference type="NCBI Taxonomy" id="568900"/>
    <lineage>
        <taxon>Eukaryota</taxon>
        <taxon>Sar</taxon>
        <taxon>Stramenopiles</taxon>
        <taxon>Ochrophyta</taxon>
        <taxon>Bacillariophyta</taxon>
        <taxon>Bacillariophyceae</taxon>
        <taxon>Bacillariophycidae</taxon>
        <taxon>Naviculales</taxon>
        <taxon>Naviculaceae</taxon>
        <taxon>Seminavis</taxon>
    </lineage>
</organism>
<dbReference type="SUPFAM" id="SSF48179">
    <property type="entry name" value="6-phosphogluconate dehydrogenase C-terminal domain-like"/>
    <property type="match status" value="1"/>
</dbReference>
<dbReference type="Proteomes" id="UP001153069">
    <property type="component" value="Unassembled WGS sequence"/>
</dbReference>
<feature type="domain" description="Ketopantoate reductase N-terminal" evidence="6">
    <location>
        <begin position="34"/>
        <end position="203"/>
    </location>
</feature>
<proteinExistence type="inferred from homology"/>
<dbReference type="Pfam" id="PF02558">
    <property type="entry name" value="ApbA"/>
    <property type="match status" value="1"/>
</dbReference>
<comment type="caution">
    <text evidence="8">The sequence shown here is derived from an EMBL/GenBank/DDBJ whole genome shotgun (WGS) entry which is preliminary data.</text>
</comment>
<gene>
    <name evidence="8" type="ORF">SEMRO_692_G188130.1</name>
</gene>
<evidence type="ECO:0000256" key="5">
    <source>
        <dbReference type="ARBA" id="ARBA00032024"/>
    </source>
</evidence>
<dbReference type="InterPro" id="IPR013328">
    <property type="entry name" value="6PGD_dom2"/>
</dbReference>
<dbReference type="NCBIfam" id="TIGR00745">
    <property type="entry name" value="apbA_panE"/>
    <property type="match status" value="1"/>
</dbReference>
<protein>
    <recommendedName>
        <fullName evidence="2">2-dehydropantoate 2-reductase</fullName>
        <ecNumber evidence="2">1.1.1.169</ecNumber>
    </recommendedName>
    <alternativeName>
        <fullName evidence="5">Ketopantoate reductase</fullName>
    </alternativeName>
</protein>
<evidence type="ECO:0000313" key="9">
    <source>
        <dbReference type="Proteomes" id="UP001153069"/>
    </source>
</evidence>
<dbReference type="InterPro" id="IPR013752">
    <property type="entry name" value="KPA_reductase"/>
</dbReference>
<dbReference type="PANTHER" id="PTHR43765:SF2">
    <property type="entry name" value="2-DEHYDROPANTOATE 2-REDUCTASE"/>
    <property type="match status" value="1"/>
</dbReference>
<keyword evidence="4" id="KW-0560">Oxidoreductase</keyword>
<evidence type="ECO:0000256" key="3">
    <source>
        <dbReference type="ARBA" id="ARBA00022857"/>
    </source>
</evidence>
<dbReference type="PANTHER" id="PTHR43765">
    <property type="entry name" value="2-DEHYDROPANTOATE 2-REDUCTASE-RELATED"/>
    <property type="match status" value="1"/>
</dbReference>
<dbReference type="Gene3D" id="1.10.1040.10">
    <property type="entry name" value="N-(1-d-carboxylethyl)-l-norvaline Dehydrogenase, domain 2"/>
    <property type="match status" value="1"/>
</dbReference>
<dbReference type="EMBL" id="CAICTM010000691">
    <property type="protein sequence ID" value="CAB9515069.1"/>
    <property type="molecule type" value="Genomic_DNA"/>
</dbReference>
<evidence type="ECO:0000313" key="8">
    <source>
        <dbReference type="EMBL" id="CAB9515069.1"/>
    </source>
</evidence>
<comment type="similarity">
    <text evidence="1">Belongs to the ketopantoate reductase family.</text>
</comment>
<accession>A0A9N8E9C8</accession>
<reference evidence="8" key="1">
    <citation type="submission" date="2020-06" db="EMBL/GenBank/DDBJ databases">
        <authorList>
            <consortium name="Plant Systems Biology data submission"/>
        </authorList>
    </citation>
    <scope>NUCLEOTIDE SEQUENCE</scope>
    <source>
        <strain evidence="8">D6</strain>
    </source>
</reference>
<dbReference type="InterPro" id="IPR013332">
    <property type="entry name" value="KPR_N"/>
</dbReference>
<dbReference type="Pfam" id="PF08546">
    <property type="entry name" value="ApbA_C"/>
    <property type="match status" value="1"/>
</dbReference>
<evidence type="ECO:0000256" key="4">
    <source>
        <dbReference type="ARBA" id="ARBA00023002"/>
    </source>
</evidence>
<evidence type="ECO:0000256" key="1">
    <source>
        <dbReference type="ARBA" id="ARBA00007870"/>
    </source>
</evidence>
<evidence type="ECO:0000259" key="7">
    <source>
        <dbReference type="Pfam" id="PF08546"/>
    </source>
</evidence>
<dbReference type="GO" id="GO:0050661">
    <property type="term" value="F:NADP binding"/>
    <property type="evidence" value="ECO:0007669"/>
    <property type="project" value="TreeGrafter"/>
</dbReference>